<dbReference type="FunFam" id="3.20.20.300:FF:000014">
    <property type="entry name" value="Beta-hexosaminidase, lipoprotein"/>
    <property type="match status" value="1"/>
</dbReference>
<dbReference type="SUPFAM" id="SSF52279">
    <property type="entry name" value="Beta-D-glucan exohydrolase, C-terminal domain"/>
    <property type="match status" value="1"/>
</dbReference>
<evidence type="ECO:0000256" key="4">
    <source>
        <dbReference type="ARBA" id="ARBA00022801"/>
    </source>
</evidence>
<evidence type="ECO:0000256" key="1">
    <source>
        <dbReference type="ARBA" id="ARBA00001231"/>
    </source>
</evidence>
<proteinExistence type="inferred from homology"/>
<dbReference type="InterPro" id="IPR017853">
    <property type="entry name" value="GH"/>
</dbReference>
<dbReference type="Pfam" id="PF01915">
    <property type="entry name" value="Glyco_hydro_3_C"/>
    <property type="match status" value="1"/>
</dbReference>
<dbReference type="RefSeq" id="WP_127150931.1">
    <property type="nucleotide sequence ID" value="NZ_CP029042.1"/>
</dbReference>
<dbReference type="GO" id="GO:0005975">
    <property type="term" value="P:carbohydrate metabolic process"/>
    <property type="evidence" value="ECO:0007669"/>
    <property type="project" value="InterPro"/>
</dbReference>
<feature type="domain" description="Glycoside hydrolase family 3 C-terminal" evidence="10">
    <location>
        <begin position="437"/>
        <end position="613"/>
    </location>
</feature>
<evidence type="ECO:0000256" key="6">
    <source>
        <dbReference type="RuleBase" id="RU361161"/>
    </source>
</evidence>
<keyword evidence="4 6" id="KW-0378">Hydrolase</keyword>
<dbReference type="PROSITE" id="PS00775">
    <property type="entry name" value="GLYCOSYL_HYDROL_F3"/>
    <property type="match status" value="1"/>
</dbReference>
<keyword evidence="8" id="KW-0732">Signal</keyword>
<feature type="region of interest" description="Disordered" evidence="7">
    <location>
        <begin position="21"/>
        <end position="44"/>
    </location>
</feature>
<dbReference type="InterPro" id="IPR006311">
    <property type="entry name" value="TAT_signal"/>
</dbReference>
<dbReference type="SUPFAM" id="SSF51445">
    <property type="entry name" value="(Trans)glycosidases"/>
    <property type="match status" value="1"/>
</dbReference>
<dbReference type="Gene3D" id="3.20.20.300">
    <property type="entry name" value="Glycoside hydrolase, family 3, N-terminal domain"/>
    <property type="match status" value="1"/>
</dbReference>
<dbReference type="InterPro" id="IPR036962">
    <property type="entry name" value="Glyco_hydro_3_N_sf"/>
</dbReference>
<gene>
    <name evidence="11" type="ORF">DDE74_14160</name>
</gene>
<dbReference type="PANTHER" id="PTHR30480:SF13">
    <property type="entry name" value="BETA-HEXOSAMINIDASE"/>
    <property type="match status" value="1"/>
</dbReference>
<evidence type="ECO:0000256" key="8">
    <source>
        <dbReference type="SAM" id="SignalP"/>
    </source>
</evidence>
<evidence type="ECO:0000313" key="11">
    <source>
        <dbReference type="EMBL" id="AZS71938.1"/>
    </source>
</evidence>
<evidence type="ECO:0000259" key="9">
    <source>
        <dbReference type="Pfam" id="PF00933"/>
    </source>
</evidence>
<keyword evidence="5 6" id="KW-0326">Glycosidase</keyword>
<feature type="domain" description="Glycoside hydrolase family 3 N-terminal" evidence="9">
    <location>
        <begin position="60"/>
        <end position="396"/>
    </location>
</feature>
<dbReference type="PANTHER" id="PTHR30480">
    <property type="entry name" value="BETA-HEXOSAMINIDASE-RELATED"/>
    <property type="match status" value="1"/>
</dbReference>
<evidence type="ECO:0000259" key="10">
    <source>
        <dbReference type="Pfam" id="PF01915"/>
    </source>
</evidence>
<sequence length="613" mass="64423">MHSRRTVLTTAAAAAAAATGAGAGPAHGTTPAIGHRPATPAPSAATRARLRRLISRMTPEEKVGQLFVMRVYGHSATDPDPADAAANQKEIGVANAAELIAKYHVGGIIYFGWAHNTREPHQIADLSNGIQKAAAAQRLPVPVLISTDQEHGIVARVGAPATLFPGAMALGAGGSRDDARTAARIAGEELFAMGIRQDYAPDADVNVNPANPVIGVRSFGADPQAVARMVAAEVKGYQGAGIASCAKHFPGHGDTDTDSHVGLPYIHHNAEEWERLDAPPFRAAIAAGIDSIMTAHIVVPAFDPSEDPATLSRPILTGILRERLGYDGVVVTDSLGMEGVRVKYGDARVPVLALKAGVDQLLNPPDLSVAHGAVLTALREGELTERDLDTKLMRILLLKERRGLFKDPYTTHQAVDRAVGTRGHLAAADRIAERTTTLLRNDTGILPLSRRRERRVLVAGVDAAAPSGTGGPPTTVLARALTELGFTATALSTGLTPTQQRIDEAVAALGERDAVVVATYNVTAASGQRKLVDALLATGKPVVQLAVRNPYDIAQLNGVKAALASYSWTDVELRAAARVIAGQRDPAGRLPVPIMRADAPTRALYQIGHGLTY</sequence>
<accession>A0A3Q9K962</accession>
<comment type="catalytic activity">
    <reaction evidence="1">
        <text>Hydrolysis of terminal non-reducing N-acetyl-D-hexosamine residues in N-acetyl-beta-D-hexosaminides.</text>
        <dbReference type="EC" id="3.2.1.52"/>
    </reaction>
</comment>
<feature type="chain" id="PRO_5018694056" description="beta-N-acetylhexosaminidase" evidence="8">
    <location>
        <begin position="24"/>
        <end position="613"/>
    </location>
</feature>
<evidence type="ECO:0000313" key="12">
    <source>
        <dbReference type="Proteomes" id="UP000275579"/>
    </source>
</evidence>
<dbReference type="FunFam" id="3.40.50.1700:FF:000012">
    <property type="entry name" value="Glycoside hydrolase family 3 protein"/>
    <property type="match status" value="1"/>
</dbReference>
<dbReference type="EC" id="3.2.1.52" evidence="3"/>
<protein>
    <recommendedName>
        <fullName evidence="3">beta-N-acetylhexosaminidase</fullName>
        <ecNumber evidence="3">3.2.1.52</ecNumber>
    </recommendedName>
</protein>
<organism evidence="11 12">
    <name type="scientific">Streptomyces lydicus</name>
    <dbReference type="NCBI Taxonomy" id="47763"/>
    <lineage>
        <taxon>Bacteria</taxon>
        <taxon>Bacillati</taxon>
        <taxon>Actinomycetota</taxon>
        <taxon>Actinomycetes</taxon>
        <taxon>Kitasatosporales</taxon>
        <taxon>Streptomycetaceae</taxon>
        <taxon>Streptomyces</taxon>
    </lineage>
</organism>
<dbReference type="InterPro" id="IPR019800">
    <property type="entry name" value="Glyco_hydro_3_AS"/>
</dbReference>
<dbReference type="AlphaFoldDB" id="A0A3Q9K962"/>
<evidence type="ECO:0000256" key="2">
    <source>
        <dbReference type="ARBA" id="ARBA00005336"/>
    </source>
</evidence>
<dbReference type="GO" id="GO:0009254">
    <property type="term" value="P:peptidoglycan turnover"/>
    <property type="evidence" value="ECO:0007669"/>
    <property type="project" value="TreeGrafter"/>
</dbReference>
<name>A0A3Q9K962_9ACTN</name>
<dbReference type="InterPro" id="IPR050226">
    <property type="entry name" value="NagZ_Beta-hexosaminidase"/>
</dbReference>
<dbReference type="Gene3D" id="3.40.50.1700">
    <property type="entry name" value="Glycoside hydrolase family 3 C-terminal domain"/>
    <property type="match status" value="1"/>
</dbReference>
<reference evidence="11 12" key="1">
    <citation type="submission" date="2018-04" db="EMBL/GenBank/DDBJ databases">
        <title>Complete genome sequences of Streptomyces lydicus strain WYEC and characterization of antagonistic properties of biological control agents.</title>
        <authorList>
            <person name="Mariita R.M."/>
            <person name="Sello J.K."/>
        </authorList>
    </citation>
    <scope>NUCLEOTIDE SEQUENCE [LARGE SCALE GENOMIC DNA]</scope>
    <source>
        <strain evidence="11 12">WYEC 108</strain>
    </source>
</reference>
<evidence type="ECO:0000256" key="7">
    <source>
        <dbReference type="SAM" id="MobiDB-lite"/>
    </source>
</evidence>
<dbReference type="PROSITE" id="PS51318">
    <property type="entry name" value="TAT"/>
    <property type="match status" value="1"/>
</dbReference>
<dbReference type="Proteomes" id="UP000275579">
    <property type="component" value="Chromosome"/>
</dbReference>
<feature type="signal peptide" evidence="8">
    <location>
        <begin position="1"/>
        <end position="23"/>
    </location>
</feature>
<evidence type="ECO:0000256" key="3">
    <source>
        <dbReference type="ARBA" id="ARBA00012663"/>
    </source>
</evidence>
<comment type="similarity">
    <text evidence="2 6">Belongs to the glycosyl hydrolase 3 family.</text>
</comment>
<dbReference type="EMBL" id="CP029042">
    <property type="protein sequence ID" value="AZS71938.1"/>
    <property type="molecule type" value="Genomic_DNA"/>
</dbReference>
<evidence type="ECO:0000256" key="5">
    <source>
        <dbReference type="ARBA" id="ARBA00023295"/>
    </source>
</evidence>
<dbReference type="PRINTS" id="PR00133">
    <property type="entry name" value="GLHYDRLASE3"/>
</dbReference>
<dbReference type="InterPro" id="IPR001764">
    <property type="entry name" value="Glyco_hydro_3_N"/>
</dbReference>
<dbReference type="InterPro" id="IPR036881">
    <property type="entry name" value="Glyco_hydro_3_C_sf"/>
</dbReference>
<dbReference type="Pfam" id="PF00933">
    <property type="entry name" value="Glyco_hydro_3"/>
    <property type="match status" value="1"/>
</dbReference>
<dbReference type="GO" id="GO:0004563">
    <property type="term" value="F:beta-N-acetylhexosaminidase activity"/>
    <property type="evidence" value="ECO:0007669"/>
    <property type="project" value="UniProtKB-EC"/>
</dbReference>
<dbReference type="InterPro" id="IPR002772">
    <property type="entry name" value="Glyco_hydro_3_C"/>
</dbReference>